<evidence type="ECO:0000259" key="2">
    <source>
        <dbReference type="Pfam" id="PF00696"/>
    </source>
</evidence>
<dbReference type="PaxDb" id="67767-A0A0J7K5Q5"/>
<dbReference type="STRING" id="67767.A0A0J7K5Q5"/>
<reference evidence="3 4" key="1">
    <citation type="submission" date="2015-04" db="EMBL/GenBank/DDBJ databases">
        <title>Lasius niger genome sequencing.</title>
        <authorList>
            <person name="Konorov E.A."/>
            <person name="Nikitin M.A."/>
            <person name="Kirill M.V."/>
            <person name="Chang P."/>
        </authorList>
    </citation>
    <scope>NUCLEOTIDE SEQUENCE [LARGE SCALE GENOMIC DNA]</scope>
    <source>
        <tissue evidence="3">Whole</tissue>
    </source>
</reference>
<organism evidence="3 4">
    <name type="scientific">Lasius niger</name>
    <name type="common">Black garden ant</name>
    <dbReference type="NCBI Taxonomy" id="67767"/>
    <lineage>
        <taxon>Eukaryota</taxon>
        <taxon>Metazoa</taxon>
        <taxon>Ecdysozoa</taxon>
        <taxon>Arthropoda</taxon>
        <taxon>Hexapoda</taxon>
        <taxon>Insecta</taxon>
        <taxon>Pterygota</taxon>
        <taxon>Neoptera</taxon>
        <taxon>Endopterygota</taxon>
        <taxon>Hymenoptera</taxon>
        <taxon>Apocrita</taxon>
        <taxon>Aculeata</taxon>
        <taxon>Formicoidea</taxon>
        <taxon>Formicidae</taxon>
        <taxon>Formicinae</taxon>
        <taxon>Lasius</taxon>
        <taxon>Lasius</taxon>
    </lineage>
</organism>
<dbReference type="SUPFAM" id="SSF53633">
    <property type="entry name" value="Carbamate kinase-like"/>
    <property type="match status" value="1"/>
</dbReference>
<sequence>MVLCGVINKRIAADITSEGIPAIGISGTDASLIEAEAINQTLGFVGQPLKVNIEILNTLLGGGIIPVIAPIGRDSIGQHYNINADMVASIVAATLKTSLFILTDVEGVRDGSGIVQHHLNEAEISKLYESQVIRNGMYPKVQACLDSLKAGAEQAIILDGRMPENLEKILFSKESNIGTHIHIG</sequence>
<keyword evidence="4" id="KW-1185">Reference proteome</keyword>
<dbReference type="InterPro" id="IPR036393">
    <property type="entry name" value="AceGlu_kinase-like_sf"/>
</dbReference>
<accession>A0A0J7K5Q5</accession>
<keyword evidence="1" id="KW-0808">Transferase</keyword>
<evidence type="ECO:0000313" key="4">
    <source>
        <dbReference type="Proteomes" id="UP000036403"/>
    </source>
</evidence>
<dbReference type="AlphaFoldDB" id="A0A0J7K5Q5"/>
<dbReference type="Gene3D" id="3.40.1160.10">
    <property type="entry name" value="Acetylglutamate kinase-like"/>
    <property type="match status" value="1"/>
</dbReference>
<dbReference type="Pfam" id="PF00696">
    <property type="entry name" value="AA_kinase"/>
    <property type="match status" value="1"/>
</dbReference>
<dbReference type="OrthoDB" id="438291at2759"/>
<dbReference type="Proteomes" id="UP000036403">
    <property type="component" value="Unassembled WGS sequence"/>
</dbReference>
<feature type="domain" description="Aspartate/glutamate/uridylate kinase" evidence="2">
    <location>
        <begin position="2"/>
        <end position="159"/>
    </location>
</feature>
<dbReference type="GO" id="GO:0003991">
    <property type="term" value="F:acetylglutamate kinase activity"/>
    <property type="evidence" value="ECO:0007669"/>
    <property type="project" value="TreeGrafter"/>
</dbReference>
<keyword evidence="3" id="KW-0418">Kinase</keyword>
<evidence type="ECO:0000256" key="1">
    <source>
        <dbReference type="ARBA" id="ARBA00022679"/>
    </source>
</evidence>
<dbReference type="PANTHER" id="PTHR23342:SF0">
    <property type="entry name" value="N-ACETYLGLUTAMATE SYNTHASE, MITOCHONDRIAL"/>
    <property type="match status" value="1"/>
</dbReference>
<dbReference type="EMBL" id="LBMM01013351">
    <property type="protein sequence ID" value="KMQ85687.1"/>
    <property type="molecule type" value="Genomic_DNA"/>
</dbReference>
<proteinExistence type="predicted"/>
<gene>
    <name evidence="3" type="ORF">RF55_15610</name>
</gene>
<dbReference type="GO" id="GO:0006526">
    <property type="term" value="P:L-arginine biosynthetic process"/>
    <property type="evidence" value="ECO:0007669"/>
    <property type="project" value="TreeGrafter"/>
</dbReference>
<dbReference type="CDD" id="cd04238">
    <property type="entry name" value="AAK_NAGK-like"/>
    <property type="match status" value="1"/>
</dbReference>
<dbReference type="InterPro" id="IPR001048">
    <property type="entry name" value="Asp/Glu/Uridylate_kinase"/>
</dbReference>
<protein>
    <submittedName>
        <fullName evidence="3">Acetylglutamate kinase</fullName>
    </submittedName>
</protein>
<comment type="caution">
    <text evidence="3">The sequence shown here is derived from an EMBL/GenBank/DDBJ whole genome shotgun (WGS) entry which is preliminary data.</text>
</comment>
<name>A0A0J7K5Q5_LASNI</name>
<evidence type="ECO:0000313" key="3">
    <source>
        <dbReference type="EMBL" id="KMQ85687.1"/>
    </source>
</evidence>
<dbReference type="PANTHER" id="PTHR23342">
    <property type="entry name" value="N-ACETYLGLUTAMATE SYNTHASE"/>
    <property type="match status" value="1"/>
</dbReference>